<evidence type="ECO:0000313" key="3">
    <source>
        <dbReference type="Proteomes" id="UP001391051"/>
    </source>
</evidence>
<name>A0ABR1QLY0_9PEZI</name>
<keyword evidence="3" id="KW-1185">Reference proteome</keyword>
<evidence type="ECO:0008006" key="4">
    <source>
        <dbReference type="Google" id="ProtNLM"/>
    </source>
</evidence>
<evidence type="ECO:0000313" key="2">
    <source>
        <dbReference type="EMBL" id="KAK7959353.1"/>
    </source>
</evidence>
<dbReference type="EMBL" id="JAQQWE010000003">
    <property type="protein sequence ID" value="KAK7959353.1"/>
    <property type="molecule type" value="Genomic_DNA"/>
</dbReference>
<reference evidence="2 3" key="1">
    <citation type="submission" date="2023-01" db="EMBL/GenBank/DDBJ databases">
        <title>Analysis of 21 Apiospora genomes using comparative genomics revels a genus with tremendous synthesis potential of carbohydrate active enzymes and secondary metabolites.</title>
        <authorList>
            <person name="Sorensen T."/>
        </authorList>
    </citation>
    <scope>NUCLEOTIDE SEQUENCE [LARGE SCALE GENOMIC DNA]</scope>
    <source>
        <strain evidence="2 3">CBS 24483</strain>
    </source>
</reference>
<dbReference type="GeneID" id="92073491"/>
<protein>
    <recommendedName>
        <fullName evidence="4">BZIP domain-containing protein</fullName>
    </recommendedName>
</protein>
<dbReference type="CDD" id="cd14686">
    <property type="entry name" value="bZIP"/>
    <property type="match status" value="1"/>
</dbReference>
<gene>
    <name evidence="2" type="ORF">PG986_004207</name>
</gene>
<accession>A0ABR1QLY0</accession>
<feature type="region of interest" description="Disordered" evidence="1">
    <location>
        <begin position="1"/>
        <end position="33"/>
    </location>
</feature>
<comment type="caution">
    <text evidence="2">The sequence shown here is derived from an EMBL/GenBank/DDBJ whole genome shotgun (WGS) entry which is preliminary data.</text>
</comment>
<evidence type="ECO:0000256" key="1">
    <source>
        <dbReference type="SAM" id="MobiDB-lite"/>
    </source>
</evidence>
<sequence length="349" mass="38811">MDADQELKRRRERGRQAQAAFRKRQAKAAQSVQEENKNLREAIESIIHAANRSDRPGLLQVIREAAAAAGIEAKHLEASTSTSDDITLSADAREVGVPSNGCTTDTNITAMGSTLINARASKSRAASPVTWSTTNRPPVTIGNFWFDPLRSTNITTTHQDVVPYVGQGRYTLGGLLFWGVLDHVTNACTHRHHPRSCEELTSLVRRTTAHSKSLSRVRPEFIHSLAAKARQQYLQNGYVDDIYAPATEWGSLAAMRSMVDEDYASEGRDTSAWLLPKDVEGRVRRGLGREMFDRLEQAARAPESSQAHRALKETIHKMVDAFMCFGNGPSWQDSFVDTVFTEWALLKPH</sequence>
<dbReference type="RefSeq" id="XP_066703056.1">
    <property type="nucleotide sequence ID" value="XM_066840429.1"/>
</dbReference>
<proteinExistence type="predicted"/>
<organism evidence="2 3">
    <name type="scientific">Apiospora aurea</name>
    <dbReference type="NCBI Taxonomy" id="335848"/>
    <lineage>
        <taxon>Eukaryota</taxon>
        <taxon>Fungi</taxon>
        <taxon>Dikarya</taxon>
        <taxon>Ascomycota</taxon>
        <taxon>Pezizomycotina</taxon>
        <taxon>Sordariomycetes</taxon>
        <taxon>Xylariomycetidae</taxon>
        <taxon>Amphisphaeriales</taxon>
        <taxon>Apiosporaceae</taxon>
        <taxon>Apiospora</taxon>
    </lineage>
</organism>
<dbReference type="Proteomes" id="UP001391051">
    <property type="component" value="Unassembled WGS sequence"/>
</dbReference>